<feature type="compositionally biased region" description="Low complexity" evidence="3">
    <location>
        <begin position="683"/>
        <end position="693"/>
    </location>
</feature>
<dbReference type="InterPro" id="IPR001452">
    <property type="entry name" value="SH3_domain"/>
</dbReference>
<feature type="region of interest" description="Disordered" evidence="3">
    <location>
        <begin position="275"/>
        <end position="314"/>
    </location>
</feature>
<dbReference type="InterPro" id="IPR036028">
    <property type="entry name" value="SH3-like_dom_sf"/>
</dbReference>
<dbReference type="PROSITE" id="PS51126">
    <property type="entry name" value="DILUTE"/>
    <property type="match status" value="1"/>
</dbReference>
<feature type="domain" description="C2 NT-type" evidence="6">
    <location>
        <begin position="1"/>
        <end position="141"/>
    </location>
</feature>
<dbReference type="CDD" id="cd00174">
    <property type="entry name" value="SH3"/>
    <property type="match status" value="1"/>
</dbReference>
<feature type="compositionally biased region" description="Low complexity" evidence="3">
    <location>
        <begin position="485"/>
        <end position="494"/>
    </location>
</feature>
<evidence type="ECO:0000313" key="7">
    <source>
        <dbReference type="EMBL" id="ELR23562.1"/>
    </source>
</evidence>
<dbReference type="PANTHER" id="PTHR16027">
    <property type="entry name" value="DILUTE DOMAIN-CONTAINING PROTEIN YPR089W"/>
    <property type="match status" value="1"/>
</dbReference>
<evidence type="ECO:0000313" key="8">
    <source>
        <dbReference type="Proteomes" id="UP000011083"/>
    </source>
</evidence>
<feature type="compositionally biased region" description="Acidic residues" evidence="3">
    <location>
        <begin position="515"/>
        <end position="529"/>
    </location>
</feature>
<reference evidence="7 8" key="1">
    <citation type="journal article" date="2013" name="Genome Biol.">
        <title>Genome of Acanthamoeba castellanii highlights extensive lateral gene transfer and early evolution of tyrosine kinase signaling.</title>
        <authorList>
            <person name="Clarke M."/>
            <person name="Lohan A.J."/>
            <person name="Liu B."/>
            <person name="Lagkouvardos I."/>
            <person name="Roy S."/>
            <person name="Zafar N."/>
            <person name="Bertelli C."/>
            <person name="Schilde C."/>
            <person name="Kianianmomeni A."/>
            <person name="Burglin T.R."/>
            <person name="Frech C."/>
            <person name="Turcotte B."/>
            <person name="Kopec K.O."/>
            <person name="Synnott J.M."/>
            <person name="Choo C."/>
            <person name="Paponov I."/>
            <person name="Finkler A."/>
            <person name="Soon Heng Tan C."/>
            <person name="Hutchins A.P."/>
            <person name="Weinmeier T."/>
            <person name="Rattei T."/>
            <person name="Chu J.S."/>
            <person name="Gimenez G."/>
            <person name="Irimia M."/>
            <person name="Rigden D.J."/>
            <person name="Fitzpatrick D.A."/>
            <person name="Lorenzo-Morales J."/>
            <person name="Bateman A."/>
            <person name="Chiu C.H."/>
            <person name="Tang P."/>
            <person name="Hegemann P."/>
            <person name="Fromm H."/>
            <person name="Raoult D."/>
            <person name="Greub G."/>
            <person name="Miranda-Saavedra D."/>
            <person name="Chen N."/>
            <person name="Nash P."/>
            <person name="Ginger M.L."/>
            <person name="Horn M."/>
            <person name="Schaap P."/>
            <person name="Caler L."/>
            <person name="Loftus B."/>
        </authorList>
    </citation>
    <scope>NUCLEOTIDE SEQUENCE [LARGE SCALE GENOMIC DNA]</scope>
    <source>
        <strain evidence="7 8">Neff</strain>
    </source>
</reference>
<evidence type="ECO:0000259" key="6">
    <source>
        <dbReference type="PROSITE" id="PS51840"/>
    </source>
</evidence>
<evidence type="ECO:0000256" key="3">
    <source>
        <dbReference type="SAM" id="MobiDB-lite"/>
    </source>
</evidence>
<feature type="region of interest" description="Disordered" evidence="3">
    <location>
        <begin position="427"/>
        <end position="448"/>
    </location>
</feature>
<dbReference type="InterPro" id="IPR002710">
    <property type="entry name" value="Dilute_dom"/>
</dbReference>
<dbReference type="Gene3D" id="2.30.30.40">
    <property type="entry name" value="SH3 Domains"/>
    <property type="match status" value="1"/>
</dbReference>
<dbReference type="InterPro" id="IPR052072">
    <property type="entry name" value="Vascular_dev_regulator"/>
</dbReference>
<dbReference type="GeneID" id="14924543"/>
<dbReference type="PANTHER" id="PTHR16027:SF6">
    <property type="entry name" value="DILUTE DOMAIN-CONTAINING PROTEIN"/>
    <property type="match status" value="1"/>
</dbReference>
<evidence type="ECO:0000259" key="5">
    <source>
        <dbReference type="PROSITE" id="PS51126"/>
    </source>
</evidence>
<dbReference type="VEuPathDB" id="AmoebaDB:ACA1_071840"/>
<feature type="compositionally biased region" description="Acidic residues" evidence="3">
    <location>
        <begin position="174"/>
        <end position="206"/>
    </location>
</feature>
<dbReference type="KEGG" id="acan:ACA1_071840"/>
<proteinExistence type="predicted"/>
<sequence length="1102" mass="122128">MHEDGSSVLVRWKSSTKRKQKEKTTTASGQSVRSKAETQAAVVKPTGRAGWEGVGSPDGETFVFEENLKYEANAKKFDSKTIELVLKEIKGKKKNHLYKLKVDVGEFAHNGSTTRKEIAFGGGGKSKDEGPILTVIFRARWLMIDNKVLVKKYGAGENGQQQEDYDLLTVDEGDMSESEAETDTDFSESESDMSESESDLGSDSESDSGGSSRQRKKSRSGGGGKKASSAELEKATKAAKKLEARCKQLETILLETKRELAEKKADNIQLQRQLKEKEDQLQQLTASSTSAKSSSGSIRLSGGGGGDLKKAVDERDRKIERLEASLKGKDDEIKAVKSLFQAEIEELKKNKKRREAEDDDDDDDDDGDDQEEEWQMKVDRAAALFDFKARNDQEISLTKDEEFYVTDRDPFGVGTFASEWWRVVRRNKDVRTSDASDPGRGRQEGLAPITYFRITRPAQKELSFKVSTKKASAIAELQRHCGFAGAAAANGGSPKAKKSKKEKKAAQSPTKKNESEDEDDGGQGEGDDDSGSKLKSLQKDRPMQSGKRLPSRFLSLRKKTKDRAKLGDHLGGNGDNGGDNKSSPGKKKNADDHHQQQLRESDVVSVKAKEVYITSDAETNRVLGDLQKEREWRDVIEKAVYCADFTQFVAIAAGPSFSSSSASTPTRAGAMRRSNGNKSQKPRSYNSYSSGDSAESDSDSDDSTSSSRSSRRGGDEDDDEREEKMLAGVHELVAYIKTRKVFEDPETSLSFVRPLRTALRATVQRSKGDFRGLASVLAFTTALLHCLKTQKNYLHLPPFSDDRDKFFQALFVDPKEKGIATFTEDVARRKKLFKLARKKVDGLTEAEERGLGSYKLIVRSLVVLVLEIYLALLRAVEKMVPAMLEQPPDFFHLFMNKSKNHFTYTRPEEVMTQLTRLHSAMVAAGVWGAIIRQFFVDVYQAINARLFNAVIERSDLCTSANGFQIKTAISHLTQWADNTRFLDPVATKKQLAHITEVTSLLVLDMSVLSNESDVRDAFPTLSPKQLLHLASSFQPDSSSSGGVPRDALDVLKKMAARARPTTSAPSSPSLKLDPDVPPLVPTKDEYRRIPTTAEHIVFRETL</sequence>
<evidence type="ECO:0000256" key="2">
    <source>
        <dbReference type="PROSITE-ProRule" id="PRU00192"/>
    </source>
</evidence>
<dbReference type="EMBL" id="KB007857">
    <property type="protein sequence ID" value="ELR23562.1"/>
    <property type="molecule type" value="Genomic_DNA"/>
</dbReference>
<keyword evidence="1 2" id="KW-0728">SH3 domain</keyword>
<accession>L8HEB0</accession>
<dbReference type="SUPFAM" id="SSF50044">
    <property type="entry name" value="SH3-domain"/>
    <property type="match status" value="1"/>
</dbReference>
<dbReference type="AlphaFoldDB" id="L8HEB0"/>
<feature type="region of interest" description="Disordered" evidence="3">
    <location>
        <begin position="348"/>
        <end position="375"/>
    </location>
</feature>
<dbReference type="PROSITE" id="PS51840">
    <property type="entry name" value="C2_NT"/>
    <property type="match status" value="1"/>
</dbReference>
<feature type="region of interest" description="Disordered" evidence="3">
    <location>
        <begin position="656"/>
        <end position="722"/>
    </location>
</feature>
<organism evidence="7 8">
    <name type="scientific">Acanthamoeba castellanii (strain ATCC 30010 / Neff)</name>
    <dbReference type="NCBI Taxonomy" id="1257118"/>
    <lineage>
        <taxon>Eukaryota</taxon>
        <taxon>Amoebozoa</taxon>
        <taxon>Discosea</taxon>
        <taxon>Longamoebia</taxon>
        <taxon>Centramoebida</taxon>
        <taxon>Acanthamoebidae</taxon>
        <taxon>Acanthamoeba</taxon>
    </lineage>
</organism>
<feature type="region of interest" description="Disordered" evidence="3">
    <location>
        <begin position="485"/>
        <end position="605"/>
    </location>
</feature>
<feature type="region of interest" description="Disordered" evidence="3">
    <location>
        <begin position="174"/>
        <end position="239"/>
    </location>
</feature>
<evidence type="ECO:0000259" key="4">
    <source>
        <dbReference type="PROSITE" id="PS50002"/>
    </source>
</evidence>
<feature type="compositionally biased region" description="Low complexity" evidence="3">
    <location>
        <begin position="656"/>
        <end position="669"/>
    </location>
</feature>
<feature type="domain" description="SH3" evidence="4">
    <location>
        <begin position="376"/>
        <end position="457"/>
    </location>
</feature>
<feature type="domain" description="Dilute" evidence="5">
    <location>
        <begin position="854"/>
        <end position="1057"/>
    </location>
</feature>
<keyword evidence="8" id="KW-1185">Reference proteome</keyword>
<feature type="region of interest" description="Disordered" evidence="3">
    <location>
        <begin position="1055"/>
        <end position="1083"/>
    </location>
</feature>
<feature type="region of interest" description="Disordered" evidence="3">
    <location>
        <begin position="1"/>
        <end position="51"/>
    </location>
</feature>
<dbReference type="STRING" id="1257118.L8HEB0"/>
<feature type="compositionally biased region" description="Basic and acidic residues" evidence="3">
    <location>
        <begin position="588"/>
        <end position="605"/>
    </location>
</feature>
<feature type="compositionally biased region" description="Basic and acidic residues" evidence="3">
    <location>
        <begin position="427"/>
        <end position="443"/>
    </location>
</feature>
<dbReference type="Pfam" id="PF01843">
    <property type="entry name" value="DIL"/>
    <property type="match status" value="1"/>
</dbReference>
<dbReference type="InterPro" id="IPR019448">
    <property type="entry name" value="NT-C2"/>
</dbReference>
<dbReference type="PROSITE" id="PS50002">
    <property type="entry name" value="SH3"/>
    <property type="match status" value="1"/>
</dbReference>
<feature type="compositionally biased region" description="Low complexity" evidence="3">
    <location>
        <begin position="1057"/>
        <end position="1071"/>
    </location>
</feature>
<feature type="compositionally biased region" description="Acidic residues" evidence="3">
    <location>
        <begin position="357"/>
        <end position="373"/>
    </location>
</feature>
<dbReference type="GO" id="GO:0051020">
    <property type="term" value="F:GTPase binding"/>
    <property type="evidence" value="ECO:0007669"/>
    <property type="project" value="TreeGrafter"/>
</dbReference>
<dbReference type="SMART" id="SM00326">
    <property type="entry name" value="SH3"/>
    <property type="match status" value="1"/>
</dbReference>
<feature type="compositionally biased region" description="Low complexity" evidence="3">
    <location>
        <begin position="281"/>
        <end position="300"/>
    </location>
</feature>
<evidence type="ECO:0000256" key="1">
    <source>
        <dbReference type="ARBA" id="ARBA00022443"/>
    </source>
</evidence>
<name>L8HEB0_ACACF</name>
<dbReference type="RefSeq" id="XP_004353090.1">
    <property type="nucleotide sequence ID" value="XM_004353038.1"/>
</dbReference>
<gene>
    <name evidence="7" type="ORF">ACA1_071840</name>
</gene>
<protein>
    <submittedName>
        <fullName evidence="7">DIL domain containing protein</fullName>
    </submittedName>
</protein>
<dbReference type="SMART" id="SM01132">
    <property type="entry name" value="DIL"/>
    <property type="match status" value="1"/>
</dbReference>
<dbReference type="Proteomes" id="UP000011083">
    <property type="component" value="Unassembled WGS sequence"/>
</dbReference>